<organism evidence="1 2">
    <name type="scientific">Rhodoplanes serenus</name>
    <dbReference type="NCBI Taxonomy" id="200615"/>
    <lineage>
        <taxon>Bacteria</taxon>
        <taxon>Pseudomonadati</taxon>
        <taxon>Pseudomonadota</taxon>
        <taxon>Alphaproteobacteria</taxon>
        <taxon>Hyphomicrobiales</taxon>
        <taxon>Nitrobacteraceae</taxon>
        <taxon>Rhodoplanes</taxon>
    </lineage>
</organism>
<gene>
    <name evidence="1" type="ORF">RHODGE_RHODGE_02870</name>
</gene>
<dbReference type="SUPFAM" id="SSF53756">
    <property type="entry name" value="UDP-Glycosyltransferase/glycogen phosphorylase"/>
    <property type="match status" value="1"/>
</dbReference>
<name>A0A3S4B1V8_9BRAD</name>
<dbReference type="Gene3D" id="3.40.50.2000">
    <property type="entry name" value="Glycogen Phosphorylase B"/>
    <property type="match status" value="1"/>
</dbReference>
<evidence type="ECO:0008006" key="3">
    <source>
        <dbReference type="Google" id="ProtNLM"/>
    </source>
</evidence>
<reference evidence="2" key="1">
    <citation type="submission" date="2018-10" db="EMBL/GenBank/DDBJ databases">
        <authorList>
            <person name="Peiro R."/>
            <person name="Begona"/>
            <person name="Cbmso G."/>
            <person name="Lopez M."/>
            <person name="Gonzalez S."/>
            <person name="Sacristan E."/>
            <person name="Castillo E."/>
        </authorList>
    </citation>
    <scope>NUCLEOTIDE SEQUENCE [LARGE SCALE GENOMIC DNA]</scope>
</reference>
<proteinExistence type="predicted"/>
<dbReference type="AlphaFoldDB" id="A0A3S4B1V8"/>
<dbReference type="EMBL" id="UWOC01000152">
    <property type="protein sequence ID" value="VCU09701.1"/>
    <property type="molecule type" value="Genomic_DNA"/>
</dbReference>
<evidence type="ECO:0000313" key="2">
    <source>
        <dbReference type="Proteomes" id="UP000289200"/>
    </source>
</evidence>
<accession>A0A3S4B1V8</accession>
<dbReference type="Pfam" id="PF13692">
    <property type="entry name" value="Glyco_trans_1_4"/>
    <property type="match status" value="1"/>
</dbReference>
<dbReference type="Proteomes" id="UP000289200">
    <property type="component" value="Unassembled WGS sequence"/>
</dbReference>
<sequence>MKAALVFAGRTAAGTTFRPYRSRPFLATLAASGIEPVVVDVDLGPDEPGPCTPVELAGLVGYHNAVDRLPLIVAQERVDVVQTFGATIDLDPVWRHAARAARPILHYVASEGAIEDGSTPASGLIDLARRGRGLPHVRARRASRHVSALIGSNRADIGRHVRDGFFPRARFSVVAPPPAPRPVSTNGPSPVLEQRLPVFGFHDPDADPERLDFLLRAVALTGQTGLFALRIAPAALAERIALPPSVTAVDAVSPEAFLRDVDVLIVPRADDRALAAVVAALAARRSVVVPDTGAAAELVGYGRRGLLYAAGSAYELAMALNVMAEAWTNRPFSFEGVDEAIARTAPEAVAAVFAAAWRRLPGRGDA</sequence>
<protein>
    <recommendedName>
        <fullName evidence="3">Glycosyltransferase subfamily 4-like N-terminal domain-containing protein</fullName>
    </recommendedName>
</protein>
<keyword evidence="2" id="KW-1185">Reference proteome</keyword>
<evidence type="ECO:0000313" key="1">
    <source>
        <dbReference type="EMBL" id="VCU09701.1"/>
    </source>
</evidence>
<dbReference type="RefSeq" id="WP_165363960.1">
    <property type="nucleotide sequence ID" value="NZ_UWOC01000152.1"/>
</dbReference>
<comment type="caution">
    <text evidence="1">The sequence shown here is derived from an EMBL/GenBank/DDBJ whole genome shotgun (WGS) entry which is preliminary data.</text>
</comment>